<dbReference type="SUPFAM" id="SSF51971">
    <property type="entry name" value="Nucleotide-binding domain"/>
    <property type="match status" value="1"/>
</dbReference>
<dbReference type="PANTHER" id="PTHR13847:SF261">
    <property type="entry name" value="FAD-DEPENDENT OXIDOREDUCTASE FAMILY PROTEIN"/>
    <property type="match status" value="1"/>
</dbReference>
<sequence length="391" mass="42668">MQHYSKGSDMSIDIYDEAGIGSSTSGVSGGLLHPYSPKAKLLWKGSDSWKECLELLAVAQRAMERNASAWETHDQSCSFDGPIVLRRADLYYYVSFRGILKPATTEMKVETLMENAKNCLTNCPLEAMDEHAAKCLAPNIIAPAGFAIYMPLAMNIHPKRYLQALFLACQNFADEASSSANAKIDIRFHEKHVNTLLELGGDYDAVVVCLGAKVGMLPELSGNLPLRACRGVIAQLELPTNIVECCINSPSILSDAWLAFQGPRSLLMGSTWDWGSKNYSPRVLPEEASKAVSDLLPKASAVFPTIKKWEFVKARAGIRAMPPSTAAGSLPLLGCVDTNCRYWLVGGLGSRGLLYHGLLGKLIAQAVISDDEAVIPSELTSWKRMAIWKQN</sequence>
<dbReference type="STRING" id="1088818.A0A2I0BCJ0"/>
<evidence type="ECO:0000259" key="1">
    <source>
        <dbReference type="Pfam" id="PF01266"/>
    </source>
</evidence>
<dbReference type="Gene3D" id="3.30.9.10">
    <property type="entry name" value="D-Amino Acid Oxidase, subunit A, domain 2"/>
    <property type="match status" value="1"/>
</dbReference>
<organism evidence="2 3">
    <name type="scientific">Apostasia shenzhenica</name>
    <dbReference type="NCBI Taxonomy" id="1088818"/>
    <lineage>
        <taxon>Eukaryota</taxon>
        <taxon>Viridiplantae</taxon>
        <taxon>Streptophyta</taxon>
        <taxon>Embryophyta</taxon>
        <taxon>Tracheophyta</taxon>
        <taxon>Spermatophyta</taxon>
        <taxon>Magnoliopsida</taxon>
        <taxon>Liliopsida</taxon>
        <taxon>Asparagales</taxon>
        <taxon>Orchidaceae</taxon>
        <taxon>Apostasioideae</taxon>
        <taxon>Apostasia</taxon>
    </lineage>
</organism>
<dbReference type="EMBL" id="KZ451895">
    <property type="protein sequence ID" value="PKA65513.1"/>
    <property type="molecule type" value="Genomic_DNA"/>
</dbReference>
<protein>
    <recommendedName>
        <fullName evidence="1">FAD dependent oxidoreductase domain-containing protein</fullName>
    </recommendedName>
</protein>
<gene>
    <name evidence="2" type="ORF">AXF42_Ash005847</name>
</gene>
<evidence type="ECO:0000313" key="3">
    <source>
        <dbReference type="Proteomes" id="UP000236161"/>
    </source>
</evidence>
<keyword evidence="3" id="KW-1185">Reference proteome</keyword>
<name>A0A2I0BCJ0_9ASPA</name>
<dbReference type="Proteomes" id="UP000236161">
    <property type="component" value="Unassembled WGS sequence"/>
</dbReference>
<dbReference type="Gene3D" id="3.50.50.60">
    <property type="entry name" value="FAD/NAD(P)-binding domain"/>
    <property type="match status" value="1"/>
</dbReference>
<dbReference type="AlphaFoldDB" id="A0A2I0BCJ0"/>
<dbReference type="GO" id="GO:0005737">
    <property type="term" value="C:cytoplasm"/>
    <property type="evidence" value="ECO:0007669"/>
    <property type="project" value="TreeGrafter"/>
</dbReference>
<feature type="domain" description="FAD dependent oxidoreductase" evidence="1">
    <location>
        <begin position="11"/>
        <end position="365"/>
    </location>
</feature>
<proteinExistence type="predicted"/>
<dbReference type="OrthoDB" id="547145at2759"/>
<accession>A0A2I0BCJ0</accession>
<evidence type="ECO:0000313" key="2">
    <source>
        <dbReference type="EMBL" id="PKA65513.1"/>
    </source>
</evidence>
<dbReference type="PANTHER" id="PTHR13847">
    <property type="entry name" value="SARCOSINE DEHYDROGENASE-RELATED"/>
    <property type="match status" value="1"/>
</dbReference>
<reference evidence="2 3" key="1">
    <citation type="journal article" date="2017" name="Nature">
        <title>The Apostasia genome and the evolution of orchids.</title>
        <authorList>
            <person name="Zhang G.Q."/>
            <person name="Liu K.W."/>
            <person name="Li Z."/>
            <person name="Lohaus R."/>
            <person name="Hsiao Y.Y."/>
            <person name="Niu S.C."/>
            <person name="Wang J.Y."/>
            <person name="Lin Y.C."/>
            <person name="Xu Q."/>
            <person name="Chen L.J."/>
            <person name="Yoshida K."/>
            <person name="Fujiwara S."/>
            <person name="Wang Z.W."/>
            <person name="Zhang Y.Q."/>
            <person name="Mitsuda N."/>
            <person name="Wang M."/>
            <person name="Liu G.H."/>
            <person name="Pecoraro L."/>
            <person name="Huang H.X."/>
            <person name="Xiao X.J."/>
            <person name="Lin M."/>
            <person name="Wu X.Y."/>
            <person name="Wu W.L."/>
            <person name="Chen Y.Y."/>
            <person name="Chang S.B."/>
            <person name="Sakamoto S."/>
            <person name="Ohme-Takagi M."/>
            <person name="Yagi M."/>
            <person name="Zeng S.J."/>
            <person name="Shen C.Y."/>
            <person name="Yeh C.M."/>
            <person name="Luo Y.B."/>
            <person name="Tsai W.C."/>
            <person name="Van de Peer Y."/>
            <person name="Liu Z.J."/>
        </authorList>
    </citation>
    <scope>NUCLEOTIDE SEQUENCE [LARGE SCALE GENOMIC DNA]</scope>
    <source>
        <strain evidence="3">cv. Shenzhen</strain>
        <tissue evidence="2">Stem</tissue>
    </source>
</reference>
<dbReference type="Pfam" id="PF01266">
    <property type="entry name" value="DAO"/>
    <property type="match status" value="1"/>
</dbReference>
<dbReference type="InterPro" id="IPR036188">
    <property type="entry name" value="FAD/NAD-bd_sf"/>
</dbReference>
<dbReference type="InterPro" id="IPR006076">
    <property type="entry name" value="FAD-dep_OxRdtase"/>
</dbReference>